<keyword evidence="2 3" id="KW-0732">Signal</keyword>
<dbReference type="GO" id="GO:0030313">
    <property type="term" value="C:cell envelope"/>
    <property type="evidence" value="ECO:0007669"/>
    <property type="project" value="UniProtKB-SubCell"/>
</dbReference>
<feature type="chain" id="PRO_5007596832" evidence="3">
    <location>
        <begin position="31"/>
        <end position="376"/>
    </location>
</feature>
<dbReference type="EMBL" id="LPVY01000021">
    <property type="protein sequence ID" value="KZB62002.1"/>
    <property type="molecule type" value="Genomic_DNA"/>
</dbReference>
<feature type="signal peptide" evidence="3">
    <location>
        <begin position="1"/>
        <end position="30"/>
    </location>
</feature>
<dbReference type="Proteomes" id="UP000076335">
    <property type="component" value="Unassembled WGS sequence"/>
</dbReference>
<gene>
    <name evidence="5" type="ORF">AUP42_03280</name>
</gene>
<reference evidence="5 6" key="1">
    <citation type="submission" date="2015-12" db="EMBL/GenBank/DDBJ databases">
        <title>Genome sequence of Thalassospira lucentensis MCCC 1A02072.</title>
        <authorList>
            <person name="Lu L."/>
            <person name="Lai Q."/>
            <person name="Shao Z."/>
            <person name="Qian P."/>
        </authorList>
    </citation>
    <scope>NUCLEOTIDE SEQUENCE [LARGE SCALE GENOMIC DNA]</scope>
    <source>
        <strain evidence="5 6">MCCC 1A02072</strain>
    </source>
</reference>
<proteinExistence type="predicted"/>
<comment type="caution">
    <text evidence="5">The sequence shown here is derived from an EMBL/GenBank/DDBJ whole genome shotgun (WGS) entry which is preliminary data.</text>
</comment>
<dbReference type="RefSeq" id="WP_062952586.1">
    <property type="nucleotide sequence ID" value="NZ_LPVY01000021.1"/>
</dbReference>
<evidence type="ECO:0000256" key="3">
    <source>
        <dbReference type="SAM" id="SignalP"/>
    </source>
</evidence>
<sequence>MPFLCHTRKAALLGATALLTVGLAPPGARADIPDENYRPVLEHLLGVVMPPKLDALHDATDNLSEGIDDFCAEPDQDGLDEVREDFHAAMDVWQEVQPWRMGPMVANGRDQHIEYWPDKHGTATRQFRKLMFDKPAIYTDREKIAETSAALQGFPALEQVLFDDKLSPKLLDDDEDGVFLCGYGGAIGANLERMTGELVDEWPAFAQGMMEAGPDSMDYPDAKFAATDLYRALHEGLLIIVSQKLGRPLGDGPKDGKASRAESPTSKRSLRNITHNLTGLFAIYDGKWGDTGEEGKGLSALIDSSLLDRSFRLNWQTMVDALDKLPPSIVELLDQPDGYQKLADFAGQVSFVNTLVEGDVGGTTQLGGGFNALDGD</sequence>
<protein>
    <submittedName>
        <fullName evidence="5">Peptidase M75, Imelysin</fullName>
    </submittedName>
</protein>
<dbReference type="CDD" id="cd14659">
    <property type="entry name" value="Imelysin-like_IPPA"/>
    <property type="match status" value="1"/>
</dbReference>
<evidence type="ECO:0000313" key="5">
    <source>
        <dbReference type="EMBL" id="KZB62002.1"/>
    </source>
</evidence>
<dbReference type="OrthoDB" id="5729110at2"/>
<evidence type="ECO:0000259" key="4">
    <source>
        <dbReference type="Pfam" id="PF09375"/>
    </source>
</evidence>
<evidence type="ECO:0000256" key="1">
    <source>
        <dbReference type="ARBA" id="ARBA00004196"/>
    </source>
</evidence>
<evidence type="ECO:0000256" key="2">
    <source>
        <dbReference type="ARBA" id="ARBA00022729"/>
    </source>
</evidence>
<dbReference type="InterPro" id="IPR018976">
    <property type="entry name" value="Imelysin-like"/>
</dbReference>
<dbReference type="Pfam" id="PF09375">
    <property type="entry name" value="Peptidase_M75"/>
    <property type="match status" value="1"/>
</dbReference>
<organism evidence="5 6">
    <name type="scientific">Thalassospira lucentensis</name>
    <dbReference type="NCBI Taxonomy" id="168935"/>
    <lineage>
        <taxon>Bacteria</taxon>
        <taxon>Pseudomonadati</taxon>
        <taxon>Pseudomonadota</taxon>
        <taxon>Alphaproteobacteria</taxon>
        <taxon>Rhodospirillales</taxon>
        <taxon>Thalassospiraceae</taxon>
        <taxon>Thalassospira</taxon>
    </lineage>
</organism>
<evidence type="ECO:0000313" key="6">
    <source>
        <dbReference type="Proteomes" id="UP000076335"/>
    </source>
</evidence>
<accession>A0A154L1H8</accession>
<dbReference type="InterPro" id="IPR038352">
    <property type="entry name" value="Imelysin_sf"/>
</dbReference>
<dbReference type="InterPro" id="IPR034984">
    <property type="entry name" value="Imelysin-like_IPPA"/>
</dbReference>
<dbReference type="Gene3D" id="1.20.1420.20">
    <property type="entry name" value="M75 peptidase, HXXE motif"/>
    <property type="match status" value="1"/>
</dbReference>
<name>A0A154L1H8_9PROT</name>
<comment type="subcellular location">
    <subcellularLocation>
        <location evidence="1">Cell envelope</location>
    </subcellularLocation>
</comment>
<dbReference type="AlphaFoldDB" id="A0A154L1H8"/>
<feature type="domain" description="Imelysin-like" evidence="4">
    <location>
        <begin position="52"/>
        <end position="344"/>
    </location>
</feature>